<protein>
    <submittedName>
        <fullName evidence="8">Ankyrin</fullName>
    </submittedName>
</protein>
<reference evidence="8 9" key="1">
    <citation type="submission" date="2010-05" db="EMBL/GenBank/DDBJ databases">
        <title>The Genome Sequence of Thecamonas trahens ATCC 50062.</title>
        <authorList>
            <consortium name="The Broad Institute Genome Sequencing Platform"/>
            <person name="Russ C."/>
            <person name="Cuomo C."/>
            <person name="Shea T."/>
            <person name="Young S.K."/>
            <person name="Zeng Q."/>
            <person name="Koehrsen M."/>
            <person name="Haas B."/>
            <person name="Borodovsky M."/>
            <person name="Guigo R."/>
            <person name="Alvarado L."/>
            <person name="Berlin A."/>
            <person name="Bochicchio J."/>
            <person name="Borenstein D."/>
            <person name="Chapman S."/>
            <person name="Chen Z."/>
            <person name="Freedman E."/>
            <person name="Gellesch M."/>
            <person name="Goldberg J."/>
            <person name="Griggs A."/>
            <person name="Gujja S."/>
            <person name="Heilman E."/>
            <person name="Heiman D."/>
            <person name="Hepburn T."/>
            <person name="Howarth C."/>
            <person name="Jen D."/>
            <person name="Larson L."/>
            <person name="Mehta T."/>
            <person name="Park D."/>
            <person name="Pearson M."/>
            <person name="Roberts A."/>
            <person name="Saif S."/>
            <person name="Shenoy N."/>
            <person name="Sisk P."/>
            <person name="Stolte C."/>
            <person name="Sykes S."/>
            <person name="Thomson T."/>
            <person name="Walk T."/>
            <person name="White J."/>
            <person name="Yandava C."/>
            <person name="Burger G."/>
            <person name="Gray M.W."/>
            <person name="Holland P.W.H."/>
            <person name="King N."/>
            <person name="Lang F.B.F."/>
            <person name="Roger A.J."/>
            <person name="Ruiz-Trillo I."/>
            <person name="Lander E."/>
            <person name="Nusbaum C."/>
        </authorList>
    </citation>
    <scope>NUCLEOTIDE SEQUENCE [LARGE SCALE GENOMIC DNA]</scope>
    <source>
        <strain evidence="8 9">ATCC 50062</strain>
    </source>
</reference>
<dbReference type="eggNOG" id="KOG4177">
    <property type="taxonomic scope" value="Eukaryota"/>
</dbReference>
<keyword evidence="1" id="KW-0677">Repeat</keyword>
<dbReference type="Gene3D" id="1.20.900.10">
    <property type="entry name" value="Dbl homology (DH) domain"/>
    <property type="match status" value="1"/>
</dbReference>
<evidence type="ECO:0000256" key="4">
    <source>
        <dbReference type="SAM" id="Coils"/>
    </source>
</evidence>
<name>A0A0L0DMC2_THETB</name>
<feature type="repeat" description="ANK" evidence="3">
    <location>
        <begin position="2010"/>
        <end position="2042"/>
    </location>
</feature>
<feature type="region of interest" description="Disordered" evidence="5">
    <location>
        <begin position="1"/>
        <end position="25"/>
    </location>
</feature>
<dbReference type="RefSeq" id="XP_013755333.1">
    <property type="nucleotide sequence ID" value="XM_013899879.1"/>
</dbReference>
<dbReference type="PROSITE" id="PS50088">
    <property type="entry name" value="ANK_REPEAT"/>
    <property type="match status" value="2"/>
</dbReference>
<evidence type="ECO:0000256" key="5">
    <source>
        <dbReference type="SAM" id="MobiDB-lite"/>
    </source>
</evidence>
<evidence type="ECO:0000256" key="1">
    <source>
        <dbReference type="ARBA" id="ARBA00022737"/>
    </source>
</evidence>
<organism evidence="8 9">
    <name type="scientific">Thecamonas trahens ATCC 50062</name>
    <dbReference type="NCBI Taxonomy" id="461836"/>
    <lineage>
        <taxon>Eukaryota</taxon>
        <taxon>Apusozoa</taxon>
        <taxon>Apusomonadida</taxon>
        <taxon>Apusomonadidae</taxon>
        <taxon>Thecamonas</taxon>
    </lineage>
</organism>
<feature type="domain" description="F-box" evidence="7">
    <location>
        <begin position="117"/>
        <end position="163"/>
    </location>
</feature>
<dbReference type="Gene3D" id="1.25.40.20">
    <property type="entry name" value="Ankyrin repeat-containing domain"/>
    <property type="match status" value="2"/>
</dbReference>
<dbReference type="eggNOG" id="KOG3519">
    <property type="taxonomic scope" value="Eukaryota"/>
</dbReference>
<dbReference type="PROSITE" id="PS50297">
    <property type="entry name" value="ANK_REP_REGION"/>
    <property type="match status" value="2"/>
</dbReference>
<feature type="compositionally biased region" description="Polar residues" evidence="5">
    <location>
        <begin position="1"/>
        <end position="15"/>
    </location>
</feature>
<dbReference type="SUPFAM" id="SSF48403">
    <property type="entry name" value="Ankyrin repeat"/>
    <property type="match status" value="1"/>
</dbReference>
<dbReference type="PROSITE" id="PS50010">
    <property type="entry name" value="DH_2"/>
    <property type="match status" value="1"/>
</dbReference>
<dbReference type="InterPro" id="IPR002110">
    <property type="entry name" value="Ankyrin_rpt"/>
</dbReference>
<dbReference type="Pfam" id="PF12796">
    <property type="entry name" value="Ank_2"/>
    <property type="match status" value="2"/>
</dbReference>
<accession>A0A0L0DMC2</accession>
<dbReference type="InterPro" id="IPR001810">
    <property type="entry name" value="F-box_dom"/>
</dbReference>
<dbReference type="InterPro" id="IPR036047">
    <property type="entry name" value="F-box-like_dom_sf"/>
</dbReference>
<dbReference type="InterPro" id="IPR000219">
    <property type="entry name" value="DH_dom"/>
</dbReference>
<dbReference type="SMART" id="SM00248">
    <property type="entry name" value="ANK"/>
    <property type="match status" value="6"/>
</dbReference>
<dbReference type="SMART" id="SM00325">
    <property type="entry name" value="RhoGEF"/>
    <property type="match status" value="1"/>
</dbReference>
<dbReference type="SUPFAM" id="SSF48065">
    <property type="entry name" value="DBL homology domain (DH-domain)"/>
    <property type="match status" value="1"/>
</dbReference>
<feature type="domain" description="DH" evidence="6">
    <location>
        <begin position="3018"/>
        <end position="3200"/>
    </location>
</feature>
<feature type="compositionally biased region" description="Basic and acidic residues" evidence="5">
    <location>
        <begin position="3008"/>
        <end position="3017"/>
    </location>
</feature>
<feature type="repeat" description="ANK" evidence="3">
    <location>
        <begin position="2044"/>
        <end position="2076"/>
    </location>
</feature>
<dbReference type="Pfam" id="PF12937">
    <property type="entry name" value="F-box-like"/>
    <property type="match status" value="1"/>
</dbReference>
<dbReference type="PROSITE" id="PS50181">
    <property type="entry name" value="FBOX"/>
    <property type="match status" value="1"/>
</dbReference>
<dbReference type="SUPFAM" id="SSF81383">
    <property type="entry name" value="F-box domain"/>
    <property type="match status" value="1"/>
</dbReference>
<feature type="compositionally biased region" description="Low complexity" evidence="5">
    <location>
        <begin position="2996"/>
        <end position="3007"/>
    </location>
</feature>
<dbReference type="PANTHER" id="PTHR24171:SF9">
    <property type="entry name" value="ANKYRIN REPEAT DOMAIN-CONTAINING PROTEIN 39"/>
    <property type="match status" value="1"/>
</dbReference>
<dbReference type="InterPro" id="IPR036770">
    <property type="entry name" value="Ankyrin_rpt-contain_sf"/>
</dbReference>
<evidence type="ECO:0000256" key="2">
    <source>
        <dbReference type="ARBA" id="ARBA00023043"/>
    </source>
</evidence>
<proteinExistence type="predicted"/>
<keyword evidence="9" id="KW-1185">Reference proteome</keyword>
<keyword evidence="4" id="KW-0175">Coiled coil</keyword>
<dbReference type="Proteomes" id="UP000054408">
    <property type="component" value="Unassembled WGS sequence"/>
</dbReference>
<gene>
    <name evidence="8" type="ORF">AMSG_08109</name>
</gene>
<keyword evidence="2 3" id="KW-0040">ANK repeat</keyword>
<dbReference type="GO" id="GO:0005085">
    <property type="term" value="F:guanyl-nucleotide exchange factor activity"/>
    <property type="evidence" value="ECO:0007669"/>
    <property type="project" value="InterPro"/>
</dbReference>
<evidence type="ECO:0000313" key="9">
    <source>
        <dbReference type="Proteomes" id="UP000054408"/>
    </source>
</evidence>
<dbReference type="GeneID" id="25566873"/>
<evidence type="ECO:0000259" key="7">
    <source>
        <dbReference type="PROSITE" id="PS50181"/>
    </source>
</evidence>
<evidence type="ECO:0000313" key="8">
    <source>
        <dbReference type="EMBL" id="KNC52543.1"/>
    </source>
</evidence>
<feature type="region of interest" description="Disordered" evidence="5">
    <location>
        <begin position="2991"/>
        <end position="3017"/>
    </location>
</feature>
<dbReference type="InterPro" id="IPR035899">
    <property type="entry name" value="DBL_dom_sf"/>
</dbReference>
<dbReference type="STRING" id="461836.A0A0L0DMC2"/>
<dbReference type="Pfam" id="PF00621">
    <property type="entry name" value="RhoGEF"/>
    <property type="match status" value="1"/>
</dbReference>
<sequence>MSGDTTEAANQTELASSLSGDVGSGSGHWDSLRFNSARYGCDGLNGVVGRAEIELSFTDFVETFEPVLAPASPGSEPSAMTVELVSLRVLHSLRQRELATSSPCSEADDSVRHDLGAMDVLALPASVVARIASLLPIEDLLTAGDVCLAWRERFRSNDIWRQACRLAWGRLPACADNNDGSLAAAAEASIRAAASPVDGLILALEYPASAPPDPETLLSERDSPQPVPRVLELVSGDVLDRLNAYLRKPQPSLLVKLLATYADDGQPQVASAAMTYVLQQLKFRAFKSAVMSFLLDDLTPTQIGWCEAFTQARTAGVAAAQWEADALLPVFETARAALKASEASAPALRAQVEALVVPQHRALGQVLVHRISGVLPSLFASVDLDSETSPLFAALHGALASHLAAAAAQHVPLVDVTPFNVDRVLTDLVDSGLTSGQFFSTPVEVQYVAHLVIVHFRFASAKRPSRVTSLLTFKSSSNTGSGSLAMAAAAAAAAANGEATLTRSLSSSISHTTSWKPTPSLDVIVGAVPDTLLNTFVCALLQIPLLRGEFVRRLSDGRRALAINAILAVLAARTKAGASSLRAVLLRGYFAQLSLDPANDPRETNLVELIDAILQAIEAGAPRGSTLMADIAAGFTALGAYWTGPRLKTLFQEVERATTTFVSDFVPSFVSMWHTIQDFQLTDEVQHGLLERDGGLFGSLTAEERPLREVLESLLALRLLLSAAVIETHRKSGLLMHAFSYANRIKQLCGFGLLLSTVASLGIEADDDDSECFGDANLLNLFFDVVQNPSVLRDPDELDVAFVYHEAAASLARLTERQEARLAQVVSSAEVSGPELSELVLAFEADSEQVLGLKEALGVVVSNPELAQGPLEELGVDTGVVHKRVVECAVQLETMRVQAESIQARLVDGLLASALVELAGLGPLDRQVRDSLASASMVAGEAEALKTLGEFVRFAEVSALGLLPFHLLDQWQQTVRLAAAAYAAVAAMALADHTLALPFLAFRFWIRGGSKCELVLGSLSATVLEKWLEAYEVGQLASSTRDAVDSIVTAEAELGELNTRLGNLLSRRSDVKGFMMAYEGYELAHAREPERAEAKFAAQRGAALGFVQSLGGEGEGEAAVPVWSQAAKTQLAAKTAALRETSVEWVECRAGELVAQRERFFSFLRDVVSVLDDLLACERARVRRMRMLLLDLTFMEARANGMLDALPHRLAVCKSGLSVATFSNESTAASELLDPAWPLVSSELGLSAQAPLVVELELVTVDDMWSRAMGELARLSAEMGSSWLGKLVSELGSPVSVWNRDGRAGLLAAIRKLDAAANRAPKARRTLTQLAGEYLAVERQLPAEAEPASLALSRSVMVTSELGVRQLSIEQATAVFHSFPLADDIRRVEPVHHGLRYRPSRAPMAQMAVQHLGRLLFGASSPVAWSTEVSIRTVGSDEARVESLCGKQLVSRVAGIDLARALRWYPQLVDAIDIGSFSRAFVMCVLAVPDSLAAGLVSLQLCMSDGKLTAFVAIDDAQSGFSGRGGVRLRSILLCMPQMLAAFEATTREVVLAIEPALFVLEWLGLVTGAAARVSSTLWGKHSARMVYSRLVALQRVLQDEESASHLALLNAVSPTVGALYSAAIESEEYTSGFSASLPEALYRRSRYWPWSEGGKETSKYERFTMARAIEDLLPVVDLKLLRQSDEELLLDAALRVPGLTKLTLVDPGVPLGKLVEAVAWAPELMCVRLVQSTGQAPLKSLTTEGLMALGTAVSQLELGLLPGVEVADWRRLITSGVALTIVLGAEGDGFRMCGSPPEELELWRELVGVQMWLLEQGSDAGLVQVVRSVAQSVATKPGALATFLALEVSHGRSVFDFAVYEKRSGAVRRLLEFSPSLTSYDTFGYTPLHRAAAMCAPDLVQMLLEAYAARCGSHVSRLESHFAYVGLASGASGKRTALHYACESKSHECVQLLLSGVGAVSRREIVRGVGANGEDLNRVVYGSGEDDEIVIAAERQAQLELLARPELDDHKTPLHICARQGDARTVRLLLEAGAPVNALTEVWGYSALHFATKNGFAETVVLLVQYGAKVFVKNANGDTPVDLAFRHGRYKIMQLFIDPQLLVRYVESPQLLEEDASKGVEGYYSDAVAGSRRSEVVLGLDYMADARLSAAYASHAAQYTDGANRVVDVAPYVEAAMLYNAAVEVLHGTSEVCDGLDAEAFESYLVKKMERVEGFFVSDELGTMLTEETVAFTAKFRERFAQLREAQVAASASGMVSVQAGERQMGLLREMWEHAVLSVSAVVEVPALAVLVMRSGEALVHEPVEVVVAVESNSPGAKRFVYNMLSLFAVKLANLGELRGGLRTDGSVSVHCAESGLRLKLAYDTTVVRSPAVVAKLLATRRCGYDVLWETPGSRVTAALSGALKKLRGEKIGGGLFSRVYARHAQGSTIVANAVFGFAVQFEDGMLFAGRQAQIDLGREMMCVVRECVYGMCVYYGVGNDRAFGMEALVRKRVVPESVGAEVTSLLHALGLQRNLARQVYRASDDRAFVAEFVQGEESKMYTMAGSTLDEMLATVLAFVACAKLWVVVPVKEKLDVWSHYRTSGYRGVPDRVRLERLGLCARAGGGDASVPVVSTTRPRANSVFESLNSAEVRAASAALGLSSGTGDEVSLPSLVPGVWMSGASSPWEGREASYPSLAPAVWMSGASSPWDANNVNEADFDAEIEGVLDFARAAGERMESSMAWWDEGCVLHFAGRAALRIGLLERGRELLERSRDGTSRWLKDSPRVLLDKLWIGHAAACCGDYEAALSELVGFEQLSERLDMELPCHRTISSGWRGIVAMEAELSAAAESASVALLPPEAWAAVIDVVEALVTLSMHTVAWVRDAFVRGSVRVDALEPVRDAARGHANGEARELLLQFALLASEVLGEARPAEALLLCAVLELDLRSRATLEARALVLRVEILLRGLEPVALSVAAQRKSRSAGMGTRLLSLVAALIGEVDAAEDASRSEESVNANANASTTEAAEKRERASAERAGALDEIVRSEEVYRDAMVSMEDEVAIPLREAGVVSEAEWRVLFSHLGPVRRVACEFMSRLTEAMSSEGDAGAAVAQVFLDMIGYLSVFSPYVNALGEAQAMLAQLSSREAFVAWRQSVGASMPRGQGPFSGLEKPFQRMLKYPLLLARVQKNTDEEHESYAVIAEAASAVQAKANDINEKKRQAEQRARLLEISQQTWINDKRAVELVVPSRRVVEEGKGVLVWGGVEEAVEWVACNDVVFFVRGGGAVKQRRRVLAVLEWKDVRVEEVYGWPEVELEDVVRDVVYAIGFDGEEECERFVASASASERA</sequence>
<evidence type="ECO:0000256" key="3">
    <source>
        <dbReference type="PROSITE-ProRule" id="PRU00023"/>
    </source>
</evidence>
<dbReference type="Gene3D" id="1.20.1280.50">
    <property type="match status" value="1"/>
</dbReference>
<evidence type="ECO:0000259" key="6">
    <source>
        <dbReference type="PROSITE" id="PS50010"/>
    </source>
</evidence>
<dbReference type="PANTHER" id="PTHR24171">
    <property type="entry name" value="ANKYRIN REPEAT DOMAIN-CONTAINING PROTEIN 39-RELATED"/>
    <property type="match status" value="1"/>
</dbReference>
<feature type="coiled-coil region" evidence="4">
    <location>
        <begin position="3187"/>
        <end position="3214"/>
    </location>
</feature>
<dbReference type="OrthoDB" id="539213at2759"/>
<dbReference type="EMBL" id="GL349473">
    <property type="protein sequence ID" value="KNC52543.1"/>
    <property type="molecule type" value="Genomic_DNA"/>
</dbReference>